<keyword evidence="3" id="KW-1185">Reference proteome</keyword>
<evidence type="ECO:0000256" key="1">
    <source>
        <dbReference type="SAM" id="SignalP"/>
    </source>
</evidence>
<evidence type="ECO:0000313" key="3">
    <source>
        <dbReference type="Proteomes" id="UP000001645"/>
    </source>
</evidence>
<evidence type="ECO:0008006" key="4">
    <source>
        <dbReference type="Google" id="ProtNLM"/>
    </source>
</evidence>
<reference evidence="2 3" key="1">
    <citation type="journal article" date="2010" name="PLoS Biol.">
        <title>Multi-platform next-generation sequencing of the domestic turkey (Meleagris gallopavo): genome assembly and analysis.</title>
        <authorList>
            <person name="Dalloul R.A."/>
            <person name="Long J.A."/>
            <person name="Zimin A.V."/>
            <person name="Aslam L."/>
            <person name="Beal K."/>
            <person name="Blomberg L.A."/>
            <person name="Bouffard P."/>
            <person name="Burt D.W."/>
            <person name="Crasta O."/>
            <person name="Crooijmans R.P."/>
            <person name="Cooper K."/>
            <person name="Coulombe R.A."/>
            <person name="De S."/>
            <person name="Delany M.E."/>
            <person name="Dodgson J.B."/>
            <person name="Dong J.J."/>
            <person name="Evans C."/>
            <person name="Frederickson K.M."/>
            <person name="Flicek P."/>
            <person name="Florea L."/>
            <person name="Folkerts O."/>
            <person name="Groenen M.A."/>
            <person name="Harkins T.T."/>
            <person name="Herrero J."/>
            <person name="Hoffmann S."/>
            <person name="Megens H.J."/>
            <person name="Jiang A."/>
            <person name="de Jong P."/>
            <person name="Kaiser P."/>
            <person name="Kim H."/>
            <person name="Kim K.W."/>
            <person name="Kim S."/>
            <person name="Langenberger D."/>
            <person name="Lee M.K."/>
            <person name="Lee T."/>
            <person name="Mane S."/>
            <person name="Marcais G."/>
            <person name="Marz M."/>
            <person name="McElroy A.P."/>
            <person name="Modise T."/>
            <person name="Nefedov M."/>
            <person name="Notredame C."/>
            <person name="Paton I.R."/>
            <person name="Payne W.S."/>
            <person name="Pertea G."/>
            <person name="Prickett D."/>
            <person name="Puiu D."/>
            <person name="Qioa D."/>
            <person name="Raineri E."/>
            <person name="Ruffier M."/>
            <person name="Salzberg S.L."/>
            <person name="Schatz M.C."/>
            <person name="Scheuring C."/>
            <person name="Schmidt C.J."/>
            <person name="Schroeder S."/>
            <person name="Searle S.M."/>
            <person name="Smith E.J."/>
            <person name="Smith J."/>
            <person name="Sonstegard T.S."/>
            <person name="Stadler P.F."/>
            <person name="Tafer H."/>
            <person name="Tu Z.J."/>
            <person name="Van Tassell C.P."/>
            <person name="Vilella A.J."/>
            <person name="Williams K.P."/>
            <person name="Yorke J.A."/>
            <person name="Zhang L."/>
            <person name="Zhang H.B."/>
            <person name="Zhang X."/>
            <person name="Zhang Y."/>
            <person name="Reed K.M."/>
        </authorList>
    </citation>
    <scope>NUCLEOTIDE SEQUENCE [LARGE SCALE GENOMIC DNA]</scope>
</reference>
<feature type="signal peptide" evidence="1">
    <location>
        <begin position="1"/>
        <end position="20"/>
    </location>
</feature>
<evidence type="ECO:0000313" key="2">
    <source>
        <dbReference type="Ensembl" id="ENSMGAP00000024012.1"/>
    </source>
</evidence>
<protein>
    <recommendedName>
        <fullName evidence="4">Secreted protein</fullName>
    </recommendedName>
</protein>
<dbReference type="Ensembl" id="ENSMGAT00000022392.1">
    <property type="protein sequence ID" value="ENSMGAP00000024012.1"/>
    <property type="gene ID" value="ENSMGAG00000018383.1"/>
</dbReference>
<keyword evidence="1" id="KW-0732">Signal</keyword>
<proteinExistence type="predicted"/>
<organism evidence="2 3">
    <name type="scientific">Meleagris gallopavo</name>
    <name type="common">Wild turkey</name>
    <dbReference type="NCBI Taxonomy" id="9103"/>
    <lineage>
        <taxon>Eukaryota</taxon>
        <taxon>Metazoa</taxon>
        <taxon>Chordata</taxon>
        <taxon>Craniata</taxon>
        <taxon>Vertebrata</taxon>
        <taxon>Euteleostomi</taxon>
        <taxon>Archelosauria</taxon>
        <taxon>Archosauria</taxon>
        <taxon>Dinosauria</taxon>
        <taxon>Saurischia</taxon>
        <taxon>Theropoda</taxon>
        <taxon>Coelurosauria</taxon>
        <taxon>Aves</taxon>
        <taxon>Neognathae</taxon>
        <taxon>Galloanserae</taxon>
        <taxon>Galliformes</taxon>
        <taxon>Phasianidae</taxon>
        <taxon>Meleagridinae</taxon>
        <taxon>Meleagris</taxon>
    </lineage>
</organism>
<dbReference type="AlphaFoldDB" id="A0A803XWW6"/>
<reference evidence="2" key="2">
    <citation type="submission" date="2025-08" db="UniProtKB">
        <authorList>
            <consortium name="Ensembl"/>
        </authorList>
    </citation>
    <scope>IDENTIFICATION</scope>
</reference>
<name>A0A803XWW6_MELGA</name>
<dbReference type="Proteomes" id="UP000001645">
    <property type="component" value="Chromosome 4"/>
</dbReference>
<feature type="chain" id="PRO_5032756830" description="Secreted protein" evidence="1">
    <location>
        <begin position="21"/>
        <end position="301"/>
    </location>
</feature>
<dbReference type="GeneTree" id="ENSGT01030000234904"/>
<accession>A0A803XWW6</accession>
<sequence length="301" mass="32049">MRRHGVGPQVLRLHVHLVHAALLVVQLAAHLQAPGARRDAEELPCAGRYVAAEGIDDLAVLSLVGVAGVELQHQRARRRVLRQRHGVDGLLEGGDVVVGVQHPDGEQGGTGALLGLPAVHRGQHVAVHRLLLAVQRLVQHQLGEAVAVALDLVGAQRVGAHVGVEGALQGEAGARRGALRDLHGEVGLGEGGWVVVDVQHLDLHPEQLEGVLQEDLQVQQAGGALLADLLAVDLLVHVEHSGFQVELQVRAAGVGRRLETASRKFCNVQAQVFGDIPHERAMLLFFLHRVMELGEGRGAPV</sequence>
<dbReference type="InParanoid" id="A0A803XWW6"/>
<reference evidence="2" key="3">
    <citation type="submission" date="2025-09" db="UniProtKB">
        <authorList>
            <consortium name="Ensembl"/>
        </authorList>
    </citation>
    <scope>IDENTIFICATION</scope>
</reference>